<feature type="compositionally biased region" description="Basic and acidic residues" evidence="1">
    <location>
        <begin position="45"/>
        <end position="56"/>
    </location>
</feature>
<comment type="caution">
    <text evidence="3">The sequence shown here is derived from an EMBL/GenBank/DDBJ whole genome shotgun (WGS) entry which is preliminary data.</text>
</comment>
<dbReference type="GO" id="GO:0070390">
    <property type="term" value="C:transcription export complex 2"/>
    <property type="evidence" value="ECO:0007669"/>
    <property type="project" value="TreeGrafter"/>
</dbReference>
<dbReference type="PANTHER" id="PTHR12436">
    <property type="entry name" value="80 KDA MCM3-ASSOCIATED PROTEIN"/>
    <property type="match status" value="1"/>
</dbReference>
<protein>
    <recommendedName>
        <fullName evidence="2">SAC3/GANP/THP3 conserved domain-containing protein</fullName>
    </recommendedName>
</protein>
<feature type="compositionally biased region" description="Basic and acidic residues" evidence="1">
    <location>
        <begin position="9"/>
        <end position="28"/>
    </location>
</feature>
<evidence type="ECO:0000259" key="2">
    <source>
        <dbReference type="Pfam" id="PF03399"/>
    </source>
</evidence>
<reference evidence="3" key="1">
    <citation type="submission" date="2021-02" db="EMBL/GenBank/DDBJ databases">
        <title>Psilocybe cubensis genome.</title>
        <authorList>
            <person name="Mckernan K.J."/>
            <person name="Crawford S."/>
            <person name="Trippe A."/>
            <person name="Kane L.T."/>
            <person name="Mclaughlin S."/>
        </authorList>
    </citation>
    <scope>NUCLEOTIDE SEQUENCE [LARGE SCALE GENOMIC DNA]</scope>
    <source>
        <strain evidence="3">MGC-MH-2018</strain>
    </source>
</reference>
<dbReference type="PANTHER" id="PTHR12436:SF3">
    <property type="entry name" value="GERMINAL-CENTER ASSOCIATED NUCLEAR PROTEIN"/>
    <property type="match status" value="1"/>
</dbReference>
<dbReference type="InterPro" id="IPR005062">
    <property type="entry name" value="SAC3/GANP/THP3_conserved"/>
</dbReference>
<feature type="region of interest" description="Disordered" evidence="1">
    <location>
        <begin position="1"/>
        <end position="92"/>
    </location>
</feature>
<evidence type="ECO:0000313" key="3">
    <source>
        <dbReference type="EMBL" id="KAG5162503.1"/>
    </source>
</evidence>
<dbReference type="Pfam" id="PF03399">
    <property type="entry name" value="SAC3_GANP"/>
    <property type="match status" value="1"/>
</dbReference>
<proteinExistence type="predicted"/>
<dbReference type="AlphaFoldDB" id="A0A8H7XKZ3"/>
<accession>A0A8H7XKZ3</accession>
<feature type="compositionally biased region" description="Acidic residues" evidence="1">
    <location>
        <begin position="61"/>
        <end position="86"/>
    </location>
</feature>
<gene>
    <name evidence="3" type="ORF">JR316_012388</name>
</gene>
<dbReference type="InterPro" id="IPR045107">
    <property type="entry name" value="SAC3/GANP/THP3"/>
</dbReference>
<name>A0A8H7XKZ3_PSICU</name>
<dbReference type="GO" id="GO:0006406">
    <property type="term" value="P:mRNA export from nucleus"/>
    <property type="evidence" value="ECO:0007669"/>
    <property type="project" value="TreeGrafter"/>
</dbReference>
<dbReference type="GO" id="GO:0005737">
    <property type="term" value="C:cytoplasm"/>
    <property type="evidence" value="ECO:0007669"/>
    <property type="project" value="TreeGrafter"/>
</dbReference>
<evidence type="ECO:0000256" key="1">
    <source>
        <dbReference type="SAM" id="MobiDB-lite"/>
    </source>
</evidence>
<dbReference type="Gene3D" id="1.25.40.990">
    <property type="match status" value="1"/>
</dbReference>
<feature type="compositionally biased region" description="Polar residues" evidence="1">
    <location>
        <begin position="32"/>
        <end position="43"/>
    </location>
</feature>
<sequence length="359" mass="42354">MLGHTPNSDSERWERGGHRSRRPKEVSKRYTSRQPLQLTTQQHHAAADVEHIRPDESYLQTEEEEEEHYEEEEEAEEDEIYEDEVEQEQKGRKLVDIPEIHEPELETAEEQEKFYHELVKAREIERKKAIAEGKMDNLLVPKRLEDAISIVGTCMHTCPRFERYRRERENNLFERETIPGTKRVNHNDAVKMYERAAGDNLLSTPSTLSQGQSDTHTSTAQSLTLYPQCTLDYLFHNLLPRGGFSATFNFIRDGSRAVRNNFTMEHITGPLAIECHDCCARFHILALHFERDRPGFSLPLEEQQLMNTLQCLKEFYQDQRDRYDSPTELEMRVYHRLIHIRDQKERHEDIPEYILSHPV</sequence>
<feature type="domain" description="SAC3/GANP/THP3 conserved" evidence="2">
    <location>
        <begin position="158"/>
        <end position="345"/>
    </location>
</feature>
<dbReference type="EMBL" id="JAFIQS010000018">
    <property type="protein sequence ID" value="KAG5162503.1"/>
    <property type="molecule type" value="Genomic_DNA"/>
</dbReference>
<organism evidence="3">
    <name type="scientific">Psilocybe cubensis</name>
    <name type="common">Psychedelic mushroom</name>
    <name type="synonym">Stropharia cubensis</name>
    <dbReference type="NCBI Taxonomy" id="181762"/>
    <lineage>
        <taxon>Eukaryota</taxon>
        <taxon>Fungi</taxon>
        <taxon>Dikarya</taxon>
        <taxon>Basidiomycota</taxon>
        <taxon>Agaricomycotina</taxon>
        <taxon>Agaricomycetes</taxon>
        <taxon>Agaricomycetidae</taxon>
        <taxon>Agaricales</taxon>
        <taxon>Agaricineae</taxon>
        <taxon>Strophariaceae</taxon>
        <taxon>Psilocybe</taxon>
    </lineage>
</organism>